<accession>A0A1C3N5R2</accession>
<evidence type="ECO:0000313" key="2">
    <source>
        <dbReference type="EMBL" id="SBV27920.1"/>
    </source>
</evidence>
<dbReference type="GO" id="GO:0004519">
    <property type="term" value="F:endonuclease activity"/>
    <property type="evidence" value="ECO:0007669"/>
    <property type="project" value="UniProtKB-KW"/>
</dbReference>
<dbReference type="RefSeq" id="WP_091592123.1">
    <property type="nucleotide sequence ID" value="NZ_JBHRWG010000004.1"/>
</dbReference>
<dbReference type="Proteomes" id="UP000199393">
    <property type="component" value="Chromosome I"/>
</dbReference>
<dbReference type="InterPro" id="IPR003615">
    <property type="entry name" value="HNH_nuc"/>
</dbReference>
<dbReference type="OrthoDB" id="3234360at2"/>
<dbReference type="Gene3D" id="1.10.30.50">
    <property type="match status" value="1"/>
</dbReference>
<dbReference type="STRING" id="307121.GA0070620_3451"/>
<dbReference type="InterPro" id="IPR002711">
    <property type="entry name" value="HNH"/>
</dbReference>
<reference evidence="3" key="1">
    <citation type="submission" date="2016-06" db="EMBL/GenBank/DDBJ databases">
        <authorList>
            <person name="Varghese N."/>
        </authorList>
    </citation>
    <scope>NUCLEOTIDE SEQUENCE [LARGE SCALE GENOMIC DNA]</scope>
    <source>
        <strain evidence="3">DSM 45344</strain>
    </source>
</reference>
<protein>
    <submittedName>
        <fullName evidence="2">HNH endonuclease</fullName>
    </submittedName>
</protein>
<evidence type="ECO:0000313" key="3">
    <source>
        <dbReference type="Proteomes" id="UP000199393"/>
    </source>
</evidence>
<dbReference type="GO" id="GO:0008270">
    <property type="term" value="F:zinc ion binding"/>
    <property type="evidence" value="ECO:0007669"/>
    <property type="project" value="InterPro"/>
</dbReference>
<dbReference type="CDD" id="cd00085">
    <property type="entry name" value="HNHc"/>
    <property type="match status" value="1"/>
</dbReference>
<feature type="domain" description="HNH nuclease" evidence="1">
    <location>
        <begin position="18"/>
        <end position="64"/>
    </location>
</feature>
<dbReference type="GO" id="GO:0003676">
    <property type="term" value="F:nucleic acid binding"/>
    <property type="evidence" value="ECO:0007669"/>
    <property type="project" value="InterPro"/>
</dbReference>
<proteinExistence type="predicted"/>
<gene>
    <name evidence="2" type="ORF">GA0070620_3451</name>
</gene>
<name>A0A1C3N5R2_9ACTN</name>
<dbReference type="SMART" id="SM00507">
    <property type="entry name" value="HNHc"/>
    <property type="match status" value="1"/>
</dbReference>
<dbReference type="EMBL" id="LT598496">
    <property type="protein sequence ID" value="SBV27920.1"/>
    <property type="molecule type" value="Genomic_DNA"/>
</dbReference>
<dbReference type="AlphaFoldDB" id="A0A1C3N5R2"/>
<evidence type="ECO:0000259" key="1">
    <source>
        <dbReference type="SMART" id="SM00507"/>
    </source>
</evidence>
<organism evidence="2 3">
    <name type="scientific">Micromonospora krabiensis</name>
    <dbReference type="NCBI Taxonomy" id="307121"/>
    <lineage>
        <taxon>Bacteria</taxon>
        <taxon>Bacillati</taxon>
        <taxon>Actinomycetota</taxon>
        <taxon>Actinomycetes</taxon>
        <taxon>Micromonosporales</taxon>
        <taxon>Micromonosporaceae</taxon>
        <taxon>Micromonospora</taxon>
    </lineage>
</organism>
<keyword evidence="2" id="KW-0540">Nuclease</keyword>
<keyword evidence="2" id="KW-0255">Endonuclease</keyword>
<keyword evidence="2" id="KW-0378">Hydrolase</keyword>
<keyword evidence="3" id="KW-1185">Reference proteome</keyword>
<dbReference type="Pfam" id="PF01844">
    <property type="entry name" value="HNH"/>
    <property type="match status" value="1"/>
</dbReference>
<sequence>MSWSNSVRRSELPSNWDQIRKEVLEDEDYSCRRCGAYANQVDHIGDRFDHSRDNLQALCARCHGKKTAREGKMARYRLAPIRGKRFEPHPGMKP</sequence>